<feature type="non-terminal residue" evidence="1">
    <location>
        <position position="57"/>
    </location>
</feature>
<proteinExistence type="predicted"/>
<reference evidence="1 2" key="1">
    <citation type="journal article" date="2023" name="bioRxiv">
        <title>Conserved and derived expression patterns and positive selection on dental genes reveal complex evolutionary context of ever-growing rodent molars.</title>
        <authorList>
            <person name="Calamari Z.T."/>
            <person name="Song A."/>
            <person name="Cohen E."/>
            <person name="Akter M."/>
            <person name="Roy R.D."/>
            <person name="Hallikas O."/>
            <person name="Christensen M.M."/>
            <person name="Li P."/>
            <person name="Marangoni P."/>
            <person name="Jernvall J."/>
            <person name="Klein O.D."/>
        </authorList>
    </citation>
    <scope>NUCLEOTIDE SEQUENCE [LARGE SCALE GENOMIC DNA]</scope>
    <source>
        <strain evidence="1">V071</strain>
    </source>
</reference>
<accession>A0AAW0HFY8</accession>
<organism evidence="1 2">
    <name type="scientific">Myodes glareolus</name>
    <name type="common">Bank vole</name>
    <name type="synonym">Clethrionomys glareolus</name>
    <dbReference type="NCBI Taxonomy" id="447135"/>
    <lineage>
        <taxon>Eukaryota</taxon>
        <taxon>Metazoa</taxon>
        <taxon>Chordata</taxon>
        <taxon>Craniata</taxon>
        <taxon>Vertebrata</taxon>
        <taxon>Euteleostomi</taxon>
        <taxon>Mammalia</taxon>
        <taxon>Eutheria</taxon>
        <taxon>Euarchontoglires</taxon>
        <taxon>Glires</taxon>
        <taxon>Rodentia</taxon>
        <taxon>Myomorpha</taxon>
        <taxon>Muroidea</taxon>
        <taxon>Cricetidae</taxon>
        <taxon>Arvicolinae</taxon>
        <taxon>Myodes</taxon>
    </lineage>
</organism>
<gene>
    <name evidence="1" type="ORF">U0070_015516</name>
</gene>
<name>A0AAW0HFY8_MYOGA</name>
<evidence type="ECO:0000313" key="1">
    <source>
        <dbReference type="EMBL" id="KAK7801827.1"/>
    </source>
</evidence>
<dbReference type="Proteomes" id="UP001488838">
    <property type="component" value="Unassembled WGS sequence"/>
</dbReference>
<dbReference type="EMBL" id="JBBHLL010000488">
    <property type="protein sequence ID" value="KAK7801827.1"/>
    <property type="molecule type" value="Genomic_DNA"/>
</dbReference>
<keyword evidence="2" id="KW-1185">Reference proteome</keyword>
<protein>
    <submittedName>
        <fullName evidence="1">Uncharacterized protein</fullName>
    </submittedName>
</protein>
<evidence type="ECO:0000313" key="2">
    <source>
        <dbReference type="Proteomes" id="UP001488838"/>
    </source>
</evidence>
<sequence length="57" mass="6462">MAMAGAWRASGNSRSERQHVHLPTVRVIVPKWMYLTTVIPYEKKNGPPSVEDLQILT</sequence>
<dbReference type="AlphaFoldDB" id="A0AAW0HFY8"/>
<comment type="caution">
    <text evidence="1">The sequence shown here is derived from an EMBL/GenBank/DDBJ whole genome shotgun (WGS) entry which is preliminary data.</text>
</comment>